<evidence type="ECO:0000256" key="6">
    <source>
        <dbReference type="ARBA" id="ARBA00022596"/>
    </source>
</evidence>
<comment type="similarity">
    <text evidence="13">Belongs to the NiCoT transporter (TC 2.A.52) family.</text>
</comment>
<evidence type="ECO:0000256" key="8">
    <source>
        <dbReference type="ARBA" id="ARBA00022989"/>
    </source>
</evidence>
<dbReference type="InterPro" id="IPR051224">
    <property type="entry name" value="NiCoT_RcnA"/>
</dbReference>
<keyword evidence="5" id="KW-1003">Cell membrane</keyword>
<keyword evidence="12" id="KW-0170">Cobalt</keyword>
<accession>A0A5Q0TJP0</accession>
<evidence type="ECO:0000256" key="9">
    <source>
        <dbReference type="ARBA" id="ARBA00023065"/>
    </source>
</evidence>
<evidence type="ECO:0000313" key="15">
    <source>
        <dbReference type="Proteomes" id="UP000348942"/>
    </source>
</evidence>
<keyword evidence="3" id="KW-0171">Cobalt transport</keyword>
<keyword evidence="11 13" id="KW-0472">Membrane</keyword>
<evidence type="ECO:0000256" key="11">
    <source>
        <dbReference type="ARBA" id="ARBA00023136"/>
    </source>
</evidence>
<evidence type="ECO:0000256" key="12">
    <source>
        <dbReference type="ARBA" id="ARBA00023285"/>
    </source>
</evidence>
<feature type="transmembrane region" description="Helical" evidence="13">
    <location>
        <begin position="152"/>
        <end position="174"/>
    </location>
</feature>
<keyword evidence="8 13" id="KW-1133">Transmembrane helix</keyword>
<evidence type="ECO:0000256" key="13">
    <source>
        <dbReference type="RuleBase" id="RU362101"/>
    </source>
</evidence>
<comment type="function">
    <text evidence="1">Efflux system for nickel and cobalt.</text>
</comment>
<evidence type="ECO:0000256" key="4">
    <source>
        <dbReference type="ARBA" id="ARBA00022448"/>
    </source>
</evidence>
<dbReference type="GO" id="GO:0046583">
    <property type="term" value="F:monoatomic cation efflux transmembrane transporter activity"/>
    <property type="evidence" value="ECO:0007669"/>
    <property type="project" value="TreeGrafter"/>
</dbReference>
<dbReference type="Proteomes" id="UP000348942">
    <property type="component" value="Chromosome 1"/>
</dbReference>
<dbReference type="InterPro" id="IPR011541">
    <property type="entry name" value="Ni/Co_transpt_high_affinity"/>
</dbReference>
<feature type="transmembrane region" description="Helical" evidence="13">
    <location>
        <begin position="74"/>
        <end position="94"/>
    </location>
</feature>
<name>A0A5Q0TJP0_9VIBR</name>
<feature type="transmembrane region" description="Helical" evidence="13">
    <location>
        <begin position="21"/>
        <end position="42"/>
    </location>
</feature>
<keyword evidence="6" id="KW-0533">Nickel</keyword>
<evidence type="ECO:0000256" key="1">
    <source>
        <dbReference type="ARBA" id="ARBA00002510"/>
    </source>
</evidence>
<evidence type="ECO:0000256" key="10">
    <source>
        <dbReference type="ARBA" id="ARBA00023112"/>
    </source>
</evidence>
<keyword evidence="15" id="KW-1185">Reference proteome</keyword>
<organism evidence="14 15">
    <name type="scientific">Vibrio algicola</name>
    <dbReference type="NCBI Taxonomy" id="2662262"/>
    <lineage>
        <taxon>Bacteria</taxon>
        <taxon>Pseudomonadati</taxon>
        <taxon>Pseudomonadota</taxon>
        <taxon>Gammaproteobacteria</taxon>
        <taxon>Vibrionales</taxon>
        <taxon>Vibrionaceae</taxon>
        <taxon>Vibrio</taxon>
    </lineage>
</organism>
<gene>
    <name evidence="14" type="ORF">GFB47_09775</name>
</gene>
<dbReference type="GO" id="GO:0032025">
    <property type="term" value="P:response to cobalt ion"/>
    <property type="evidence" value="ECO:0007669"/>
    <property type="project" value="TreeGrafter"/>
</dbReference>
<dbReference type="AlphaFoldDB" id="A0A5Q0TJP0"/>
<feature type="transmembrane region" description="Helical" evidence="13">
    <location>
        <begin position="321"/>
        <end position="342"/>
    </location>
</feature>
<keyword evidence="4 13" id="KW-0813">Transport</keyword>
<comment type="subcellular location">
    <subcellularLocation>
        <location evidence="2 13">Cell membrane</location>
        <topology evidence="2 13">Multi-pass membrane protein</topology>
    </subcellularLocation>
</comment>
<evidence type="ECO:0000256" key="5">
    <source>
        <dbReference type="ARBA" id="ARBA00022475"/>
    </source>
</evidence>
<sequence length="354" mass="39030">MLTIKPSTSTAKLTARKTNPNALFFILALLFTGLLYFLYQIWPYLLVQSMHWQKEINDVLANLLIESKSNNLHAILYFSGLSFAYGILHSLGPGHGKVIVTTYLSTHPTKVKTSLWLTVTASITQALVAICLVTTLLWVFNASMREVNNKSFYFMDASSLIMALLGILMIYNGVKNFVKARKNREPAGLSIQKMTPITDAAHSMQPLTSSLNLQSYDTTHQHDANCGCGHQHFVAADDINNANNFKQYLLIILGIGMRPCTGAIMVLLFSHVMGLYWLGVLSSFLMGIGTALTISAIALLTLSGKKIIQIYQGSSRFNMQYVSLIGKTVAGLLLIIIGLLMAQTQNFAVAPFLR</sequence>
<dbReference type="GO" id="GO:0015099">
    <property type="term" value="F:nickel cation transmembrane transporter activity"/>
    <property type="evidence" value="ECO:0007669"/>
    <property type="project" value="UniProtKB-UniRule"/>
</dbReference>
<evidence type="ECO:0000313" key="14">
    <source>
        <dbReference type="EMBL" id="QGA65669.1"/>
    </source>
</evidence>
<evidence type="ECO:0000256" key="3">
    <source>
        <dbReference type="ARBA" id="ARBA00022426"/>
    </source>
</evidence>
<dbReference type="GO" id="GO:0005886">
    <property type="term" value="C:plasma membrane"/>
    <property type="evidence" value="ECO:0007669"/>
    <property type="project" value="UniProtKB-SubCell"/>
</dbReference>
<dbReference type="RefSeq" id="WP_153447815.1">
    <property type="nucleotide sequence ID" value="NZ_CP045699.1"/>
</dbReference>
<protein>
    <recommendedName>
        <fullName evidence="13">Nickel/cobalt efflux system</fullName>
    </recommendedName>
</protein>
<evidence type="ECO:0000256" key="2">
    <source>
        <dbReference type="ARBA" id="ARBA00004651"/>
    </source>
</evidence>
<feature type="transmembrane region" description="Helical" evidence="13">
    <location>
        <begin position="248"/>
        <end position="269"/>
    </location>
</feature>
<dbReference type="GO" id="GO:0006824">
    <property type="term" value="P:cobalt ion transport"/>
    <property type="evidence" value="ECO:0007669"/>
    <property type="project" value="UniProtKB-KW"/>
</dbReference>
<evidence type="ECO:0000256" key="7">
    <source>
        <dbReference type="ARBA" id="ARBA00022692"/>
    </source>
</evidence>
<proteinExistence type="inferred from homology"/>
<dbReference type="Pfam" id="PF03824">
    <property type="entry name" value="NicO"/>
    <property type="match status" value="1"/>
</dbReference>
<keyword evidence="10" id="KW-0921">Nickel transport</keyword>
<reference evidence="14 15" key="1">
    <citation type="submission" date="2019-10" db="EMBL/GenBank/DDBJ databases">
        <title>Vibrio sp. nov., isolated from Coralline algae surface.</title>
        <authorList>
            <person name="Geng Y."/>
            <person name="Zhang X."/>
        </authorList>
    </citation>
    <scope>NUCLEOTIDE SEQUENCE [LARGE SCALE GENOMIC DNA]</scope>
    <source>
        <strain evidence="14 15">SM1977</strain>
    </source>
</reference>
<dbReference type="GO" id="GO:0010045">
    <property type="term" value="P:response to nickel cation"/>
    <property type="evidence" value="ECO:0007669"/>
    <property type="project" value="TreeGrafter"/>
</dbReference>
<dbReference type="PANTHER" id="PTHR40659:SF1">
    <property type="entry name" value="NICKEL_COBALT EFFLUX SYSTEM RCNA"/>
    <property type="match status" value="1"/>
</dbReference>
<dbReference type="PANTHER" id="PTHR40659">
    <property type="entry name" value="NICKEL/COBALT EFFLUX SYSTEM RCNA"/>
    <property type="match status" value="1"/>
</dbReference>
<feature type="transmembrane region" description="Helical" evidence="13">
    <location>
        <begin position="115"/>
        <end position="140"/>
    </location>
</feature>
<keyword evidence="7 13" id="KW-0812">Transmembrane</keyword>
<feature type="transmembrane region" description="Helical" evidence="13">
    <location>
        <begin position="275"/>
        <end position="300"/>
    </location>
</feature>
<keyword evidence="9" id="KW-0406">Ion transport</keyword>
<dbReference type="EMBL" id="CP045699">
    <property type="protein sequence ID" value="QGA65669.1"/>
    <property type="molecule type" value="Genomic_DNA"/>
</dbReference>